<evidence type="ECO:0000313" key="2">
    <source>
        <dbReference type="Proteomes" id="UP000249005"/>
    </source>
</evidence>
<gene>
    <name evidence="1" type="ORF">NCTC12151_00079</name>
</gene>
<dbReference type="PROSITE" id="PS51257">
    <property type="entry name" value="PROKAR_LIPOPROTEIN"/>
    <property type="match status" value="1"/>
</dbReference>
<dbReference type="EMBL" id="LS483470">
    <property type="protein sequence ID" value="SQI34155.1"/>
    <property type="molecule type" value="Genomic_DNA"/>
</dbReference>
<name>A0A2X4X410_9GAMM</name>
<dbReference type="KEGG" id="lri:NCTC12151_00079"/>
<accession>A0A2X4X410</accession>
<dbReference type="Pfam" id="PF09601">
    <property type="entry name" value="DUF2459"/>
    <property type="match status" value="1"/>
</dbReference>
<dbReference type="NCBIfam" id="TIGR02117">
    <property type="entry name" value="chp_urease_rgn"/>
    <property type="match status" value="1"/>
</dbReference>
<dbReference type="AlphaFoldDB" id="A0A2X4X410"/>
<protein>
    <submittedName>
        <fullName evidence="1">Protein of uncharacterized function (DUF2459)</fullName>
    </submittedName>
</protein>
<evidence type="ECO:0000313" key="1">
    <source>
        <dbReference type="EMBL" id="SQI34155.1"/>
    </source>
</evidence>
<reference evidence="1 2" key="1">
    <citation type="submission" date="2018-06" db="EMBL/GenBank/DDBJ databases">
        <authorList>
            <consortium name="Pathogen Informatics"/>
            <person name="Doyle S."/>
        </authorList>
    </citation>
    <scope>NUCLEOTIDE SEQUENCE [LARGE SCALE GENOMIC DNA]</scope>
    <source>
        <strain evidence="1 2">NCTC12151</strain>
    </source>
</reference>
<proteinExistence type="predicted"/>
<sequence>MFIKGLIFSLILLITGCSSQPRVVLPEGDTATSVHKQIYVTSHGWHTGIVVPAREMNEALPALTERFKGVMWYEIGWGDKGFYQAQEVTSGLTMQAMFWSSGAVMHVVSIPMSVERYFPNSELIAVNLTDVQLNSLLAFIAQSFERDEEQRVIVLKKGIYGNSQFYGAKGRYSILNTCNKWTAKGLKSAGMDINPTFKLTASSVMDFLQAEQSQHVPSDEALTCFPAR</sequence>
<keyword evidence="2" id="KW-1185">Reference proteome</keyword>
<dbReference type="InterPro" id="IPR011727">
    <property type="entry name" value="CHP02117"/>
</dbReference>
<dbReference type="Proteomes" id="UP000249005">
    <property type="component" value="Chromosome 1"/>
</dbReference>
<organism evidence="1 2">
    <name type="scientific">Leminorella richardii</name>
    <dbReference type="NCBI Taxonomy" id="158841"/>
    <lineage>
        <taxon>Bacteria</taxon>
        <taxon>Pseudomonadati</taxon>
        <taxon>Pseudomonadota</taxon>
        <taxon>Gammaproteobacteria</taxon>
        <taxon>Enterobacterales</taxon>
        <taxon>Budviciaceae</taxon>
        <taxon>Leminorella</taxon>
    </lineage>
</organism>